<dbReference type="AlphaFoldDB" id="A0A5C4LNY6"/>
<reference evidence="1 2" key="1">
    <citation type="submission" date="2019-06" db="EMBL/GenBank/DDBJ databases">
        <title>Amycolatopsis alkalitolerans sp. nov., isolated from Gastrodia elata Blume.</title>
        <authorList>
            <person name="Narsing Rao M.P."/>
            <person name="Li W.J."/>
        </authorList>
    </citation>
    <scope>NUCLEOTIDE SEQUENCE [LARGE SCALE GENOMIC DNA]</scope>
    <source>
        <strain evidence="1 2">SYSUP0005</strain>
    </source>
</reference>
<dbReference type="PANTHER" id="PTHR37489:SF1">
    <property type="entry name" value="DUF3500 DOMAIN-CONTAINING PROTEIN"/>
    <property type="match status" value="1"/>
</dbReference>
<accession>A0A5C4LNY6</accession>
<evidence type="ECO:0000313" key="1">
    <source>
        <dbReference type="EMBL" id="TNC18719.1"/>
    </source>
</evidence>
<dbReference type="Proteomes" id="UP000305546">
    <property type="component" value="Unassembled WGS sequence"/>
</dbReference>
<name>A0A5C4LNY6_9PSEU</name>
<gene>
    <name evidence="1" type="ORF">FG385_33510</name>
</gene>
<evidence type="ECO:0000313" key="2">
    <source>
        <dbReference type="Proteomes" id="UP000305546"/>
    </source>
</evidence>
<comment type="caution">
    <text evidence="1">The sequence shown here is derived from an EMBL/GenBank/DDBJ whole genome shotgun (WGS) entry which is preliminary data.</text>
</comment>
<protein>
    <submittedName>
        <fullName evidence="1">DUF3500 domain-containing protein</fullName>
    </submittedName>
</protein>
<dbReference type="PANTHER" id="PTHR37489">
    <property type="entry name" value="DUF3500 DOMAIN-CONTAINING PROTEIN"/>
    <property type="match status" value="1"/>
</dbReference>
<keyword evidence="2" id="KW-1185">Reference proteome</keyword>
<proteinExistence type="predicted"/>
<dbReference type="InterPro" id="IPR021889">
    <property type="entry name" value="DUF3500"/>
</dbReference>
<dbReference type="OrthoDB" id="581140at2"/>
<dbReference type="Pfam" id="PF12006">
    <property type="entry name" value="DUF3500"/>
    <property type="match status" value="1"/>
</dbReference>
<dbReference type="RefSeq" id="WP_139100834.1">
    <property type="nucleotide sequence ID" value="NZ_VDFW01000062.1"/>
</dbReference>
<dbReference type="EMBL" id="VDFW01000062">
    <property type="protein sequence ID" value="TNC18719.1"/>
    <property type="molecule type" value="Genomic_DNA"/>
</dbReference>
<sequence length="371" mass="40398">MTEWAEPGTAGDVGIAALISRMSEAATAFLSLLSDEQRSATMLDFADEGERRRWFYTPTARPGLALLDMTPEQSQALFKMLAVGLSEYGYGHVCMVIGMEHVLDYRYGFPARAYGGTPGTRIRHPGNYRVAVFGVPGPHAWSWRIGGHHVALQFTVRGGEISVTPAFFGGEPARAEMAGGAVLRMMAGEEDTARALMASLDGEQRRVATICPVPPTDIVQENAPTVGIGAIPTIGGEGPGGQVLRDYLRLTREHDEMYRYTAAPKGLTAAGMSSRQRQRLVHVIRTYFSHLAAPIGAQYEHVFDSTSLNGTAFAWAGPAEPGAAHYYRIQGERLLIEYNCAQNGANHKHSVWRDPTGDFGDALYTSRETMC</sequence>
<organism evidence="1 2">
    <name type="scientific">Amycolatopsis alkalitolerans</name>
    <dbReference type="NCBI Taxonomy" id="2547244"/>
    <lineage>
        <taxon>Bacteria</taxon>
        <taxon>Bacillati</taxon>
        <taxon>Actinomycetota</taxon>
        <taxon>Actinomycetes</taxon>
        <taxon>Pseudonocardiales</taxon>
        <taxon>Pseudonocardiaceae</taxon>
        <taxon>Amycolatopsis</taxon>
    </lineage>
</organism>